<keyword evidence="3" id="KW-1185">Reference proteome</keyword>
<sequence length="572" mass="62865">MMTTHPNALIASDYVICVNLRAVPDIFNAEWLWDRVRIGQEGVLLLEALKRHPRRIARSAGQRQEIYYSHVVIRISERDSIRDERLEDGFGRHLLLRELRRLHERDLGEHLAENATIRYRLEPDPVLRPGEVQALFGRAIHLPADDEAPVFRIEVTADGQSDWREVGSIYPGQRLTLLNGDRRASSYAVVAWPFPGNESILLLQRSEAPTLVDVVEEPPACLNLTGDGQGGFVARDHRGRGLRLRVVALSADVELPTLPEQASPESPARPERRPVAPVADLGKPASGSKPSAPADGDYTMIDHWGRREPVFGIPIHFEEPSAPPAAILESSPPPAPAPPAGLDQHTWIPRRPAACLQVVGVALQRLSTYAAAGISDWRISFNRAGGLVLDNHPDAAAWLRIDSADRLFGEVVGLSAPLELPGVWRPFPELELEFLAAPSSMTGHYLGWVRLPAPLALPVPRERAVSFGRGSEADIAPRLLADPRSLRWEGKPNKTVGISAEYLGLSRRHLRVQVRREDWWVQLESQNMSVYRLAPSGEVLDVLSPGVDTAAAAKPGDLLVAGGYVLALGAVE</sequence>
<gene>
    <name evidence="2" type="ORF">E4P82_09620</name>
</gene>
<evidence type="ECO:0000313" key="2">
    <source>
        <dbReference type="EMBL" id="NMQ19429.1"/>
    </source>
</evidence>
<dbReference type="Proteomes" id="UP000760480">
    <property type="component" value="Unassembled WGS sequence"/>
</dbReference>
<comment type="caution">
    <text evidence="2">The sequence shown here is derived from an EMBL/GenBank/DDBJ whole genome shotgun (WGS) entry which is preliminary data.</text>
</comment>
<evidence type="ECO:0000256" key="1">
    <source>
        <dbReference type="SAM" id="MobiDB-lite"/>
    </source>
</evidence>
<evidence type="ECO:0008006" key="4">
    <source>
        <dbReference type="Google" id="ProtNLM"/>
    </source>
</evidence>
<protein>
    <recommendedName>
        <fullName evidence="4">FHA domain-containing protein</fullName>
    </recommendedName>
</protein>
<dbReference type="RefSeq" id="WP_169248684.1">
    <property type="nucleotide sequence ID" value="NZ_SPMZ01000026.1"/>
</dbReference>
<organism evidence="2 3">
    <name type="scientific">Candidatus Competibacter phosphatis</name>
    <dbReference type="NCBI Taxonomy" id="221280"/>
    <lineage>
        <taxon>Bacteria</taxon>
        <taxon>Pseudomonadati</taxon>
        <taxon>Pseudomonadota</taxon>
        <taxon>Gammaproteobacteria</taxon>
        <taxon>Candidatus Competibacteraceae</taxon>
        <taxon>Candidatus Competibacter</taxon>
    </lineage>
</organism>
<evidence type="ECO:0000313" key="3">
    <source>
        <dbReference type="Proteomes" id="UP000760480"/>
    </source>
</evidence>
<dbReference type="EMBL" id="SPMZ01000026">
    <property type="protein sequence ID" value="NMQ19429.1"/>
    <property type="molecule type" value="Genomic_DNA"/>
</dbReference>
<feature type="region of interest" description="Disordered" evidence="1">
    <location>
        <begin position="257"/>
        <end position="296"/>
    </location>
</feature>
<accession>A0ABX1TLJ3</accession>
<name>A0ABX1TLJ3_9GAMM</name>
<proteinExistence type="predicted"/>
<reference evidence="2 3" key="1">
    <citation type="submission" date="2019-03" db="EMBL/GenBank/DDBJ databases">
        <title>Metabolic reconstructions from genomes of highly enriched 'Candidatus Accumulibacter' and 'Candidatus Competibacter' bioreactor populations.</title>
        <authorList>
            <person name="Annavajhala M.K."/>
            <person name="Welles L."/>
            <person name="Abbas B."/>
            <person name="Sorokin D."/>
            <person name="Park H."/>
            <person name="Van Loosdrecht M."/>
            <person name="Chandran K."/>
        </authorList>
    </citation>
    <scope>NUCLEOTIDE SEQUENCE [LARGE SCALE GENOMIC DNA]</scope>
    <source>
        <strain evidence="2 3">SBR_G</strain>
    </source>
</reference>